<gene>
    <name evidence="2" type="primary">tdcF_1</name>
    <name evidence="2" type="ORF">NCTC13193_02807</name>
</gene>
<accession>A0A3S4Y5M3</accession>
<dbReference type="Gene3D" id="3.30.1330.40">
    <property type="entry name" value="RutC-like"/>
    <property type="match status" value="1"/>
</dbReference>
<dbReference type="Pfam" id="PF01042">
    <property type="entry name" value="Ribonuc_L-PSP"/>
    <property type="match status" value="1"/>
</dbReference>
<organism evidence="2 3">
    <name type="scientific">Serratia fonticola</name>
    <dbReference type="NCBI Taxonomy" id="47917"/>
    <lineage>
        <taxon>Bacteria</taxon>
        <taxon>Pseudomonadati</taxon>
        <taxon>Pseudomonadota</taxon>
        <taxon>Gammaproteobacteria</taxon>
        <taxon>Enterobacterales</taxon>
        <taxon>Yersiniaceae</taxon>
        <taxon>Serratia</taxon>
    </lineage>
</organism>
<evidence type="ECO:0000313" key="2">
    <source>
        <dbReference type="EMBL" id="VEI69863.1"/>
    </source>
</evidence>
<protein>
    <submittedName>
        <fullName evidence="2">Reactive intermediate deaminase TdcF</fullName>
        <ecNumber evidence="2">3.5.4.-</ecNumber>
    </submittedName>
</protein>
<evidence type="ECO:0000313" key="3">
    <source>
        <dbReference type="Proteomes" id="UP000270487"/>
    </source>
</evidence>
<dbReference type="InterPro" id="IPR006175">
    <property type="entry name" value="YjgF/YER057c/UK114"/>
</dbReference>
<keyword evidence="2" id="KW-0378">Hydrolase</keyword>
<comment type="similarity">
    <text evidence="1">Belongs to the RutC family.</text>
</comment>
<dbReference type="PANTHER" id="PTHR11803:SF58">
    <property type="entry name" value="PROTEIN HMF1-RELATED"/>
    <property type="match status" value="1"/>
</dbReference>
<dbReference type="EC" id="3.5.4.-" evidence="2"/>
<evidence type="ECO:0000256" key="1">
    <source>
        <dbReference type="ARBA" id="ARBA00010552"/>
    </source>
</evidence>
<name>A0A3S4Y5M3_SERFO</name>
<sequence>MGFKCWPVWLKLPTLQIRNKCLVDHPYAPLLRERLPGMIVLSGSILQNFRLHALMSACSWSSRGVIMSLLKRTNYTKLPKPGGPYVHAVRHADTLYVSGLTAFATEAQGQAVQDQARAILEQLAAVAASEGTNLKSLIKITVFLTEIADLAAIRDVLFDYLDGALPASSLVAVSALFSPDLNVEIEAILAL</sequence>
<dbReference type="GO" id="GO:0019239">
    <property type="term" value="F:deaminase activity"/>
    <property type="evidence" value="ECO:0007669"/>
    <property type="project" value="TreeGrafter"/>
</dbReference>
<dbReference type="EMBL" id="LR134492">
    <property type="protein sequence ID" value="VEI69863.1"/>
    <property type="molecule type" value="Genomic_DNA"/>
</dbReference>
<dbReference type="SUPFAM" id="SSF55298">
    <property type="entry name" value="YjgF-like"/>
    <property type="match status" value="1"/>
</dbReference>
<dbReference type="AlphaFoldDB" id="A0A3S4Y5M3"/>
<dbReference type="Proteomes" id="UP000270487">
    <property type="component" value="Chromosome"/>
</dbReference>
<proteinExistence type="inferred from homology"/>
<dbReference type="PANTHER" id="PTHR11803">
    <property type="entry name" value="2-IMINOBUTANOATE/2-IMINOPROPANOATE DEAMINASE RIDA"/>
    <property type="match status" value="1"/>
</dbReference>
<dbReference type="GO" id="GO:0005829">
    <property type="term" value="C:cytosol"/>
    <property type="evidence" value="ECO:0007669"/>
    <property type="project" value="TreeGrafter"/>
</dbReference>
<reference evidence="2 3" key="1">
    <citation type="submission" date="2018-12" db="EMBL/GenBank/DDBJ databases">
        <authorList>
            <consortium name="Pathogen Informatics"/>
        </authorList>
    </citation>
    <scope>NUCLEOTIDE SEQUENCE [LARGE SCALE GENOMIC DNA]</scope>
    <source>
        <strain evidence="2 3">NCTC13193</strain>
    </source>
</reference>
<dbReference type="CDD" id="cd00448">
    <property type="entry name" value="YjgF_YER057c_UK114_family"/>
    <property type="match status" value="1"/>
</dbReference>
<dbReference type="InterPro" id="IPR035959">
    <property type="entry name" value="RutC-like_sf"/>
</dbReference>